<dbReference type="EMBL" id="CP040818">
    <property type="protein sequence ID" value="QDL90693.1"/>
    <property type="molecule type" value="Genomic_DNA"/>
</dbReference>
<evidence type="ECO:0000313" key="2">
    <source>
        <dbReference type="EMBL" id="QDL90693.1"/>
    </source>
</evidence>
<sequence length="204" mass="21642">MTDVPSKDPTALATLVSSRVCHDLISPIGAVGNGLELLQSLVPPSPELALIAESADTASAKLRFFRVAFGAAGSEMLDARGLSQALSGMYGGGRISVDWEASALERREARLLFLLVLCAESALPLGGKIHVEADAGTFRLYAEGRRTRFEPAPWGHLCRGDSFVDCSSAQVHFLLLRSFAASENLIPSLSEGENGFAIVLTPLT</sequence>
<dbReference type="AlphaFoldDB" id="A0A5B8FX85"/>
<keyword evidence="3" id="KW-1185">Reference proteome</keyword>
<dbReference type="InterPro" id="IPR018762">
    <property type="entry name" value="ChpT_C"/>
</dbReference>
<gene>
    <name evidence="2" type="ORF">FDP22_02160</name>
</gene>
<proteinExistence type="predicted"/>
<dbReference type="KEGG" id="ppru:FDP22_02160"/>
<dbReference type="OrthoDB" id="9803702at2"/>
<name>A0A5B8FX85_9RHOB</name>
<dbReference type="RefSeq" id="WP_138576627.1">
    <property type="nucleotide sequence ID" value="NZ_CP040818.1"/>
</dbReference>
<accession>A0A5B8FX85</accession>
<dbReference type="Gene3D" id="1.10.287.130">
    <property type="match status" value="1"/>
</dbReference>
<evidence type="ECO:0000313" key="3">
    <source>
        <dbReference type="Proteomes" id="UP000305888"/>
    </source>
</evidence>
<dbReference type="Proteomes" id="UP000305888">
    <property type="component" value="Chromosome"/>
</dbReference>
<reference evidence="2 3" key="1">
    <citation type="submission" date="2019-06" db="EMBL/GenBank/DDBJ databases">
        <title>Genome sequence of Rhodobacteraceae bacterium D4M1.</title>
        <authorList>
            <person name="Cao J."/>
        </authorList>
    </citation>
    <scope>NUCLEOTIDE SEQUENCE [LARGE SCALE GENOMIC DNA]</scope>
    <source>
        <strain evidence="2 3">D4M1</strain>
    </source>
</reference>
<dbReference type="Gene3D" id="3.30.565.10">
    <property type="entry name" value="Histidine kinase-like ATPase, C-terminal domain"/>
    <property type="match status" value="1"/>
</dbReference>
<feature type="domain" description="Histidine phosphotransferase ChpT C-terminal" evidence="1">
    <location>
        <begin position="82"/>
        <end position="185"/>
    </location>
</feature>
<dbReference type="Pfam" id="PF10090">
    <property type="entry name" value="HPTransfase"/>
    <property type="match status" value="1"/>
</dbReference>
<evidence type="ECO:0000259" key="1">
    <source>
        <dbReference type="Pfam" id="PF10090"/>
    </source>
</evidence>
<dbReference type="InterPro" id="IPR036890">
    <property type="entry name" value="HATPase_C_sf"/>
</dbReference>
<protein>
    <recommendedName>
        <fullName evidence="1">Histidine phosphotransferase ChpT C-terminal domain-containing protein</fullName>
    </recommendedName>
</protein>
<organism evidence="2 3">
    <name type="scientific">Paroceanicella profunda</name>
    <dbReference type="NCBI Taxonomy" id="2579971"/>
    <lineage>
        <taxon>Bacteria</taxon>
        <taxon>Pseudomonadati</taxon>
        <taxon>Pseudomonadota</taxon>
        <taxon>Alphaproteobacteria</taxon>
        <taxon>Rhodobacterales</taxon>
        <taxon>Paracoccaceae</taxon>
        <taxon>Paroceanicella</taxon>
    </lineage>
</organism>